<dbReference type="Gene3D" id="1.10.10.630">
    <property type="entry name" value="DnaD domain-like"/>
    <property type="match status" value="1"/>
</dbReference>
<dbReference type="InterPro" id="IPR058660">
    <property type="entry name" value="WHD_DnaB"/>
</dbReference>
<reference evidence="4 5" key="1">
    <citation type="submission" date="2020-02" db="EMBL/GenBank/DDBJ databases">
        <authorList>
            <person name="Zheng R.K."/>
            <person name="Sun C.M."/>
        </authorList>
    </citation>
    <scope>NUCLEOTIDE SEQUENCE [LARGE SCALE GENOMIC DNA]</scope>
    <source>
        <strain evidence="5">zrk13</strain>
    </source>
</reference>
<comment type="similarity">
    <text evidence="1">Belongs to the DnaB/DnaD family.</text>
</comment>
<dbReference type="InterPro" id="IPR006343">
    <property type="entry name" value="DnaB/C_C"/>
</dbReference>
<name>A0A7L7KRU7_9MOLU</name>
<evidence type="ECO:0000313" key="4">
    <source>
        <dbReference type="EMBL" id="QMS85550.1"/>
    </source>
</evidence>
<dbReference type="Proteomes" id="UP000514720">
    <property type="component" value="Chromosome"/>
</dbReference>
<organism evidence="4 5">
    <name type="scientific">Candidatus Xianfuyuplasma coldseepsis</name>
    <dbReference type="NCBI Taxonomy" id="2782163"/>
    <lineage>
        <taxon>Bacteria</taxon>
        <taxon>Bacillati</taxon>
        <taxon>Mycoplasmatota</taxon>
        <taxon>Mollicutes</taxon>
        <taxon>Candidatus Izemoplasmatales</taxon>
        <taxon>Candidatus Izemoplasmataceae</taxon>
        <taxon>Candidatus Xianfuyuplasma</taxon>
    </lineage>
</organism>
<proteinExistence type="inferred from homology"/>
<dbReference type="RefSeq" id="WP_258877351.1">
    <property type="nucleotide sequence ID" value="NZ_CP048914.1"/>
</dbReference>
<evidence type="ECO:0000259" key="3">
    <source>
        <dbReference type="Pfam" id="PF25888"/>
    </source>
</evidence>
<evidence type="ECO:0000256" key="1">
    <source>
        <dbReference type="ARBA" id="ARBA00093462"/>
    </source>
</evidence>
<dbReference type="KEGG" id="xcl:G4Z02_07280"/>
<protein>
    <recommendedName>
        <fullName evidence="6">DnaD domain-containing protein</fullName>
    </recommendedName>
</protein>
<dbReference type="AlphaFoldDB" id="A0A7L7KRU7"/>
<feature type="domain" description="Replicative helicase loading/DNA remodeling protein DnaB N-terminal winged helix" evidence="3">
    <location>
        <begin position="6"/>
        <end position="245"/>
    </location>
</feature>
<dbReference type="EMBL" id="CP048914">
    <property type="protein sequence ID" value="QMS85550.1"/>
    <property type="molecule type" value="Genomic_DNA"/>
</dbReference>
<evidence type="ECO:0000313" key="5">
    <source>
        <dbReference type="Proteomes" id="UP000514720"/>
    </source>
</evidence>
<dbReference type="Pfam" id="PF07261">
    <property type="entry name" value="DnaB_2"/>
    <property type="match status" value="1"/>
</dbReference>
<accession>A0A7L7KRU7</accession>
<dbReference type="InterPro" id="IPR034829">
    <property type="entry name" value="DnaD-like_sf"/>
</dbReference>
<keyword evidence="5" id="KW-1185">Reference proteome</keyword>
<dbReference type="Pfam" id="PF25888">
    <property type="entry name" value="WHD_DnaB"/>
    <property type="match status" value="1"/>
</dbReference>
<evidence type="ECO:0008006" key="6">
    <source>
        <dbReference type="Google" id="ProtNLM"/>
    </source>
</evidence>
<gene>
    <name evidence="4" type="ORF">G4Z02_07280</name>
</gene>
<feature type="domain" description="DnaB/C C-terminal" evidence="2">
    <location>
        <begin position="296"/>
        <end position="357"/>
    </location>
</feature>
<evidence type="ECO:0000259" key="2">
    <source>
        <dbReference type="Pfam" id="PF07261"/>
    </source>
</evidence>
<sequence length="395" mass="46165">MDINGLDTFRLITYHTLDRDERNVLTLLYQPILGGDAFTLYLTLWSLIDRSTKKQTEFHHKLLYDAMRLSPRQFEQVRQKLEAIGLLVTYHNEDIYLYELKAPLTAEEFIKDGSLGAYLFSRLGKDLFDEISGLFKVTTTEKDGFTNISSTFDKVFDSLPKPIETKANYTSKSKAKIHINHAFDFELFLEGLSKNFVDRRKITNKVKEKIYNLSYVYNLDEFTMQKVFMDTVDKDRNIDLGELSKNARKWYEFDRDTIHHEDVQPSQDVVSHLDMLQKCKTVTPAVILGILSNGKPSLQELNVVERLIDNYNLSQEVINFLLVYVVGQLGEFPSYNYFDKVAVEWQRHHVSTIDDAIVVIKNRTKRMQSSKSSKQKNTIPNDIESDWFDEYWNNR</sequence>